<protein>
    <submittedName>
        <fullName evidence="1">Uncharacterized protein</fullName>
    </submittedName>
</protein>
<dbReference type="EMBL" id="LSTO01000012">
    <property type="protein sequence ID" value="OWW18285.1"/>
    <property type="molecule type" value="Genomic_DNA"/>
</dbReference>
<keyword evidence="2" id="KW-1185">Reference proteome</keyword>
<name>A0A254T6R8_9BURK</name>
<reference evidence="1 2" key="1">
    <citation type="submission" date="2016-02" db="EMBL/GenBank/DDBJ databases">
        <authorList>
            <person name="Wen L."/>
            <person name="He K."/>
            <person name="Yang H."/>
        </authorList>
    </citation>
    <scope>NUCLEOTIDE SEQUENCE [LARGE SCALE GENOMIC DNA]</scope>
    <source>
        <strain evidence="1 2">TSA40</strain>
    </source>
</reference>
<dbReference type="OrthoDB" id="8907308at2"/>
<proteinExistence type="predicted"/>
<dbReference type="RefSeq" id="WP_088710551.1">
    <property type="nucleotide sequence ID" value="NZ_LSTO01000012.1"/>
</dbReference>
<dbReference type="AlphaFoldDB" id="A0A254T6R8"/>
<organism evidence="1 2">
    <name type="scientific">Noviherbaspirillum denitrificans</name>
    <dbReference type="NCBI Taxonomy" id="1968433"/>
    <lineage>
        <taxon>Bacteria</taxon>
        <taxon>Pseudomonadati</taxon>
        <taxon>Pseudomonadota</taxon>
        <taxon>Betaproteobacteria</taxon>
        <taxon>Burkholderiales</taxon>
        <taxon>Oxalobacteraceae</taxon>
        <taxon>Noviherbaspirillum</taxon>
    </lineage>
</organism>
<sequence length="138" mass="15142">MDKTDARRKKILDIVAALPDTDGTSIVENLFEPLRIELTSLISEEGFRSVFERSIFLTARNVPWFVAGQSSPDASPLHDLRTMLAQQSRSEAREASTALLLNLSDLVASLIGEPLTIDILRSAWGKDALGSLGEEFQA</sequence>
<evidence type="ECO:0000313" key="1">
    <source>
        <dbReference type="EMBL" id="OWW18285.1"/>
    </source>
</evidence>
<evidence type="ECO:0000313" key="2">
    <source>
        <dbReference type="Proteomes" id="UP000197535"/>
    </source>
</evidence>
<comment type="caution">
    <text evidence="1">The sequence shown here is derived from an EMBL/GenBank/DDBJ whole genome shotgun (WGS) entry which is preliminary data.</text>
</comment>
<gene>
    <name evidence="1" type="ORF">AYR66_02165</name>
</gene>
<accession>A0A254T6R8</accession>
<dbReference type="Proteomes" id="UP000197535">
    <property type="component" value="Unassembled WGS sequence"/>
</dbReference>